<dbReference type="Gene3D" id="3.10.330.10">
    <property type="match status" value="1"/>
</dbReference>
<dbReference type="InterPro" id="IPR003338">
    <property type="entry name" value="CDC4_N-term_subdom"/>
</dbReference>
<protein>
    <submittedName>
        <fullName evidence="10">Transitional endoplasmic reticulum ATPase</fullName>
    </submittedName>
</protein>
<dbReference type="SMART" id="SM01073">
    <property type="entry name" value="CDC48_N"/>
    <property type="match status" value="1"/>
</dbReference>
<dbReference type="FunFam" id="3.40.50.300:FF:000012">
    <property type="entry name" value="Transitional endoplasmic reticulum ATPase"/>
    <property type="match status" value="1"/>
</dbReference>
<dbReference type="Pfam" id="PF17862">
    <property type="entry name" value="AAA_lid_3"/>
    <property type="match status" value="2"/>
</dbReference>
<evidence type="ECO:0000256" key="2">
    <source>
        <dbReference type="ARBA" id="ARBA00022737"/>
    </source>
</evidence>
<organism evidence="10 11">
    <name type="scientific">Enhydrobacter aerosaccus</name>
    <dbReference type="NCBI Taxonomy" id="225324"/>
    <lineage>
        <taxon>Bacteria</taxon>
        <taxon>Pseudomonadati</taxon>
        <taxon>Pseudomonadota</taxon>
        <taxon>Alphaproteobacteria</taxon>
        <taxon>Hyphomicrobiales</taxon>
        <taxon>Enhydrobacter</taxon>
    </lineage>
</organism>
<dbReference type="InterPro" id="IPR029067">
    <property type="entry name" value="CDC48_domain_2-like_sf"/>
</dbReference>
<dbReference type="Proteomes" id="UP000190092">
    <property type="component" value="Unassembled WGS sequence"/>
</dbReference>
<dbReference type="Gene3D" id="3.40.50.300">
    <property type="entry name" value="P-loop containing nucleotide triphosphate hydrolases"/>
    <property type="match status" value="2"/>
</dbReference>
<dbReference type="InterPro" id="IPR003960">
    <property type="entry name" value="ATPase_AAA_CS"/>
</dbReference>
<dbReference type="AlphaFoldDB" id="A0A1T4LUQ1"/>
<dbReference type="FunFam" id="2.40.40.20:FF:000007">
    <property type="entry name" value="AAA family ATPase"/>
    <property type="match status" value="1"/>
</dbReference>
<feature type="domain" description="AAA+ ATPase" evidence="7">
    <location>
        <begin position="225"/>
        <end position="362"/>
    </location>
</feature>
<sequence>MADISDDVMSTPGATKPPEELSRKVAEALARDVGRGLVRVDPADMAALGINPGDVVRLIGDRETAAKAMPAFPMDRGKGIVQIDGLTRDNAKVSLGDRIRLETTRYAVAARVKLAPAELPRAGTRKDYVAKLLEGLVITEGDRVRATLMGTRTRDFTVLKTVPAGPVVISSTTSIDVSQQQASQARERIAYEDIGGLQRELSSIREMIELPLRHPEIFEQMGIDPPKGVLLQGPPGCGKTLIARAVANETDAKFFGLSGPEIMHKFYGESEAHLRKVFEQAAKGPSIIFLDEIDAIAPKRTGLGSEQQVERRVVSQLLTLMDGLQSRGQVIVIGATNLPDAIDPALRRPGRFDREITIGVPDKPGRLQILQVHTRGMPLAEDVSLDRLAQVTHGFVGADLQSLCREAAMARLRRMFPTFDLSQDQIPVEVLQKLTVGVEDFDEALTLVEPSAIREVFTEVADVKWADVGGLEEAKRILKESIEWPALHPDLFKKAAIVPPKGILLYGPPGVGKTLLAKAVATESGANFISVKGPALMSRWVGETERAVRDLFHKAKLASPCIVFLDEIDSIAPRRGGSEATSVTDRTIAQLLTEMDGVQELRGVVVLAATNRKDLVDPALLRAGRFDFLIKLPLPDAIARLEILKVHTRARPLADDVDLAALAGAPSNGQSGADIELACRNASLAAIREYLAGPSGAVGKGEDLVIGRRHFEAALHGTAGGRVITSGF</sequence>
<dbReference type="FunFam" id="1.10.8.60:FF:000057">
    <property type="entry name" value="AAA family ATPase, CDC48 subfamily"/>
    <property type="match status" value="1"/>
</dbReference>
<feature type="domain" description="CDC48" evidence="8">
    <location>
        <begin position="121"/>
        <end position="184"/>
    </location>
</feature>
<evidence type="ECO:0000256" key="1">
    <source>
        <dbReference type="ARBA" id="ARBA00009833"/>
    </source>
</evidence>
<dbReference type="CDD" id="cd19511">
    <property type="entry name" value="RecA-like_CDC48_r2-like"/>
    <property type="match status" value="1"/>
</dbReference>
<comment type="similarity">
    <text evidence="1">Belongs to the AAA ATPase family. CDC48 subfamily.</text>
</comment>
<dbReference type="RefSeq" id="WP_218190978.1">
    <property type="nucleotide sequence ID" value="NZ_FUWJ01000001.1"/>
</dbReference>
<keyword evidence="2" id="KW-0677">Repeat</keyword>
<dbReference type="Gene3D" id="1.10.8.60">
    <property type="match status" value="2"/>
</dbReference>
<accession>A0A1T4LUQ1</accession>
<dbReference type="NCBIfam" id="TIGR01243">
    <property type="entry name" value="CDC48"/>
    <property type="match status" value="1"/>
</dbReference>
<feature type="domain" description="AAA+ ATPase" evidence="7">
    <location>
        <begin position="499"/>
        <end position="636"/>
    </location>
</feature>
<evidence type="ECO:0000259" key="8">
    <source>
        <dbReference type="SMART" id="SM01072"/>
    </source>
</evidence>
<dbReference type="InterPro" id="IPR005938">
    <property type="entry name" value="AAA_ATPase_CDC48"/>
</dbReference>
<dbReference type="STRING" id="225324.SAMN02745126_01733"/>
<dbReference type="GO" id="GO:0005524">
    <property type="term" value="F:ATP binding"/>
    <property type="evidence" value="ECO:0007669"/>
    <property type="project" value="UniProtKB-KW"/>
</dbReference>
<dbReference type="InterPro" id="IPR027417">
    <property type="entry name" value="P-loop_NTPase"/>
</dbReference>
<dbReference type="InterPro" id="IPR003959">
    <property type="entry name" value="ATPase_AAA_core"/>
</dbReference>
<dbReference type="EMBL" id="FUWJ01000001">
    <property type="protein sequence ID" value="SJZ58469.1"/>
    <property type="molecule type" value="Genomic_DNA"/>
</dbReference>
<evidence type="ECO:0000256" key="4">
    <source>
        <dbReference type="ARBA" id="ARBA00022840"/>
    </source>
</evidence>
<dbReference type="FunFam" id="3.40.50.300:FF:000018">
    <property type="entry name" value="Cell division control 48"/>
    <property type="match status" value="1"/>
</dbReference>
<dbReference type="InterPro" id="IPR041569">
    <property type="entry name" value="AAA_lid_3"/>
</dbReference>
<keyword evidence="3 5" id="KW-0547">Nucleotide-binding</keyword>
<dbReference type="GO" id="GO:0005737">
    <property type="term" value="C:cytoplasm"/>
    <property type="evidence" value="ECO:0007669"/>
    <property type="project" value="UniProtKB-ARBA"/>
</dbReference>
<evidence type="ECO:0000256" key="6">
    <source>
        <dbReference type="SAM" id="MobiDB-lite"/>
    </source>
</evidence>
<feature type="region of interest" description="Disordered" evidence="6">
    <location>
        <begin position="1"/>
        <end position="21"/>
    </location>
</feature>
<reference evidence="11" key="1">
    <citation type="submission" date="2017-02" db="EMBL/GenBank/DDBJ databases">
        <authorList>
            <person name="Varghese N."/>
            <person name="Submissions S."/>
        </authorList>
    </citation>
    <scope>NUCLEOTIDE SEQUENCE [LARGE SCALE GENOMIC DNA]</scope>
    <source>
        <strain evidence="11">ATCC 27094</strain>
    </source>
</reference>
<keyword evidence="4 5" id="KW-0067">ATP-binding</keyword>
<dbReference type="PROSITE" id="PS00674">
    <property type="entry name" value="AAA"/>
    <property type="match status" value="2"/>
</dbReference>
<dbReference type="GO" id="GO:0016887">
    <property type="term" value="F:ATP hydrolysis activity"/>
    <property type="evidence" value="ECO:0007669"/>
    <property type="project" value="InterPro"/>
</dbReference>
<dbReference type="Pfam" id="PF00004">
    <property type="entry name" value="AAA"/>
    <property type="match status" value="2"/>
</dbReference>
<evidence type="ECO:0000313" key="10">
    <source>
        <dbReference type="EMBL" id="SJZ58469.1"/>
    </source>
</evidence>
<evidence type="ECO:0000256" key="5">
    <source>
        <dbReference type="RuleBase" id="RU003651"/>
    </source>
</evidence>
<dbReference type="SMART" id="SM01072">
    <property type="entry name" value="CDC48_2"/>
    <property type="match status" value="1"/>
</dbReference>
<dbReference type="Pfam" id="PF02359">
    <property type="entry name" value="CDC48_N"/>
    <property type="match status" value="1"/>
</dbReference>
<dbReference type="InterPro" id="IPR009010">
    <property type="entry name" value="Asp_de-COase-like_dom_sf"/>
</dbReference>
<dbReference type="InterPro" id="IPR003593">
    <property type="entry name" value="AAA+_ATPase"/>
</dbReference>
<dbReference type="SMART" id="SM00382">
    <property type="entry name" value="AAA"/>
    <property type="match status" value="2"/>
</dbReference>
<name>A0A1T4LUQ1_9HYPH</name>
<evidence type="ECO:0000313" key="11">
    <source>
        <dbReference type="Proteomes" id="UP000190092"/>
    </source>
</evidence>
<dbReference type="InterPro" id="IPR050168">
    <property type="entry name" value="AAA_ATPase_domain"/>
</dbReference>
<evidence type="ECO:0000256" key="3">
    <source>
        <dbReference type="ARBA" id="ARBA00022741"/>
    </source>
</evidence>
<dbReference type="PANTHER" id="PTHR23077:SF171">
    <property type="entry name" value="NUCLEAR VALOSIN-CONTAINING PROTEIN-LIKE"/>
    <property type="match status" value="1"/>
</dbReference>
<dbReference type="SUPFAM" id="SSF52540">
    <property type="entry name" value="P-loop containing nucleoside triphosphate hydrolases"/>
    <property type="match status" value="2"/>
</dbReference>
<dbReference type="SUPFAM" id="SSF54585">
    <property type="entry name" value="Cdc48 domain 2-like"/>
    <property type="match status" value="1"/>
</dbReference>
<evidence type="ECO:0000259" key="7">
    <source>
        <dbReference type="SMART" id="SM00382"/>
    </source>
</evidence>
<dbReference type="Pfam" id="PF02933">
    <property type="entry name" value="CDC48_2"/>
    <property type="match status" value="1"/>
</dbReference>
<proteinExistence type="inferred from homology"/>
<keyword evidence="11" id="KW-1185">Reference proteome</keyword>
<dbReference type="SUPFAM" id="SSF50692">
    <property type="entry name" value="ADC-like"/>
    <property type="match status" value="1"/>
</dbReference>
<dbReference type="PANTHER" id="PTHR23077">
    <property type="entry name" value="AAA-FAMILY ATPASE"/>
    <property type="match status" value="1"/>
</dbReference>
<dbReference type="InterPro" id="IPR004201">
    <property type="entry name" value="Cdc48_dom2"/>
</dbReference>
<feature type="domain" description="CDC48 N-terminal subdomain" evidence="9">
    <location>
        <begin position="22"/>
        <end position="106"/>
    </location>
</feature>
<dbReference type="Gene3D" id="2.40.40.20">
    <property type="match status" value="1"/>
</dbReference>
<evidence type="ECO:0000259" key="9">
    <source>
        <dbReference type="SMART" id="SM01073"/>
    </source>
</evidence>
<gene>
    <name evidence="10" type="ORF">SAMN02745126_01733</name>
</gene>